<gene>
    <name evidence="2" type="ORF">GCM10010345_85980</name>
</gene>
<evidence type="ECO:0000313" key="2">
    <source>
        <dbReference type="EMBL" id="GHA69259.1"/>
    </source>
</evidence>
<feature type="region of interest" description="Disordered" evidence="1">
    <location>
        <begin position="1"/>
        <end position="78"/>
    </location>
</feature>
<accession>A0ABQ3D9K3</accession>
<evidence type="ECO:0000256" key="1">
    <source>
        <dbReference type="SAM" id="MobiDB-lite"/>
    </source>
</evidence>
<sequence length="78" mass="8312">MRRDIDVQITDGAGREPTLPAVRVDSPGSRSLLDPVSAPASVRKPPTRPTAVPRSAARRMRPLAGRGGRDALSASTRR</sequence>
<organism evidence="2 3">
    <name type="scientific">Streptomyces canarius</name>
    <dbReference type="NCBI Taxonomy" id="285453"/>
    <lineage>
        <taxon>Bacteria</taxon>
        <taxon>Bacillati</taxon>
        <taxon>Actinomycetota</taxon>
        <taxon>Actinomycetes</taxon>
        <taxon>Kitasatosporales</taxon>
        <taxon>Streptomycetaceae</taxon>
        <taxon>Streptomyces</taxon>
    </lineage>
</organism>
<keyword evidence="3" id="KW-1185">Reference proteome</keyword>
<reference evidence="3" key="1">
    <citation type="journal article" date="2019" name="Int. J. Syst. Evol. Microbiol.">
        <title>The Global Catalogue of Microorganisms (GCM) 10K type strain sequencing project: providing services to taxonomists for standard genome sequencing and annotation.</title>
        <authorList>
            <consortium name="The Broad Institute Genomics Platform"/>
            <consortium name="The Broad Institute Genome Sequencing Center for Infectious Disease"/>
            <person name="Wu L."/>
            <person name="Ma J."/>
        </authorList>
    </citation>
    <scope>NUCLEOTIDE SEQUENCE [LARGE SCALE GENOMIC DNA]</scope>
    <source>
        <strain evidence="3">JCM 4733</strain>
    </source>
</reference>
<dbReference type="Proteomes" id="UP000653644">
    <property type="component" value="Unassembled WGS sequence"/>
</dbReference>
<evidence type="ECO:0000313" key="3">
    <source>
        <dbReference type="Proteomes" id="UP000653644"/>
    </source>
</evidence>
<comment type="caution">
    <text evidence="2">The sequence shown here is derived from an EMBL/GenBank/DDBJ whole genome shotgun (WGS) entry which is preliminary data.</text>
</comment>
<proteinExistence type="predicted"/>
<protein>
    <submittedName>
        <fullName evidence="2">Uncharacterized protein</fullName>
    </submittedName>
</protein>
<dbReference type="EMBL" id="BMVN01000069">
    <property type="protein sequence ID" value="GHA69259.1"/>
    <property type="molecule type" value="Genomic_DNA"/>
</dbReference>
<name>A0ABQ3D9K3_9ACTN</name>